<dbReference type="InterPro" id="IPR001594">
    <property type="entry name" value="Palmitoyltrfase_DHHC"/>
</dbReference>
<dbReference type="HOGENOM" id="CLU_027721_8_1_1"/>
<dbReference type="AlphaFoldDB" id="B6QJ82"/>
<dbReference type="OrthoDB" id="331948at2759"/>
<feature type="domain" description="Palmitoyltransferase DHHC" evidence="14">
    <location>
        <begin position="94"/>
        <end position="223"/>
    </location>
</feature>
<dbReference type="GO" id="GO:0019706">
    <property type="term" value="F:protein-cysteine S-palmitoyltransferase activity"/>
    <property type="evidence" value="ECO:0007669"/>
    <property type="project" value="UniProtKB-UniRule"/>
</dbReference>
<keyword evidence="4 11" id="KW-0256">Endoplasmic reticulum</keyword>
<dbReference type="InterPro" id="IPR033682">
    <property type="entry name" value="PFA4"/>
</dbReference>
<evidence type="ECO:0000259" key="14">
    <source>
        <dbReference type="Pfam" id="PF01529"/>
    </source>
</evidence>
<dbReference type="STRING" id="441960.B6QJ82"/>
<comment type="catalytic activity">
    <reaction evidence="10 11 12">
        <text>L-cysteinyl-[protein] + hexadecanoyl-CoA = S-hexadecanoyl-L-cysteinyl-[protein] + CoA</text>
        <dbReference type="Rhea" id="RHEA:36683"/>
        <dbReference type="Rhea" id="RHEA-COMP:10131"/>
        <dbReference type="Rhea" id="RHEA-COMP:11032"/>
        <dbReference type="ChEBI" id="CHEBI:29950"/>
        <dbReference type="ChEBI" id="CHEBI:57287"/>
        <dbReference type="ChEBI" id="CHEBI:57379"/>
        <dbReference type="ChEBI" id="CHEBI:74151"/>
        <dbReference type="EC" id="2.3.1.225"/>
    </reaction>
</comment>
<gene>
    <name evidence="11" type="primary">PFA4</name>
    <name evidence="15" type="ORF">PMAA_100100</name>
</gene>
<comment type="domain">
    <text evidence="11 12">The DHHC domain is required for palmitoyltransferase activity.</text>
</comment>
<comment type="similarity">
    <text evidence="11">Belongs to the DHHC palmitoyltransferase family. PFA4 subfamily.</text>
</comment>
<dbReference type="HAMAP" id="MF_03199">
    <property type="entry name" value="DHHC_PAT_PFA4"/>
    <property type="match status" value="1"/>
</dbReference>
<evidence type="ECO:0000256" key="6">
    <source>
        <dbReference type="ARBA" id="ARBA00023136"/>
    </source>
</evidence>
<evidence type="ECO:0000256" key="9">
    <source>
        <dbReference type="ARBA" id="ARBA00023315"/>
    </source>
</evidence>
<dbReference type="VEuPathDB" id="FungiDB:PMAA_100100"/>
<keyword evidence="5 11" id="KW-1133">Transmembrane helix</keyword>
<evidence type="ECO:0000313" key="15">
    <source>
        <dbReference type="EMBL" id="EEA23422.1"/>
    </source>
</evidence>
<proteinExistence type="inferred from homology"/>
<dbReference type="PROSITE" id="PS50216">
    <property type="entry name" value="DHHC"/>
    <property type="match status" value="1"/>
</dbReference>
<keyword evidence="7 11" id="KW-0564">Palmitate</keyword>
<dbReference type="PANTHER" id="PTHR12246">
    <property type="entry name" value="PALMITOYLTRANSFERASE ZDHHC16"/>
    <property type="match status" value="1"/>
</dbReference>
<feature type="compositionally biased region" description="Acidic residues" evidence="13">
    <location>
        <begin position="388"/>
        <end position="403"/>
    </location>
</feature>
<evidence type="ECO:0000256" key="3">
    <source>
        <dbReference type="ARBA" id="ARBA00022692"/>
    </source>
</evidence>
<feature type="transmembrane region" description="Helical" evidence="11 12">
    <location>
        <begin position="145"/>
        <end position="168"/>
    </location>
</feature>
<sequence>MAGESLDIGYLAIPAATALISFLSYSSQFLFLFLEPGPLSKAQTWKFNLLVACIWICYYRACTVDPGRVPKDWAPKNQLTATQGAYKIDGDVSTRQRWCRKCGAFKPPRAHHCKTCQRCVPKMDHHCPWTRNCVSHFTLPHFVRFLFYAVISMIYLESFIFTRVGIIWENRNLPSYLGPSVPALCHLFILLVVNSLTLFAVFVLLVRSLWAIGANVTTIESWEIERHKTLLRRARYLGGYLDGPDGMKVRIRKQEFPYDIGILSNVKAGMGGSWNVLSWFWPLASTPDRKSGLEFEVNEFEDPNLSWPPPDPDRIPRKSRPILSSTDPFTIPHFDSPADEMAAFRMRQQGDLARRAGLSDDSTAGIRRRRKFHERYKSNKSSQTKTELEEEIAEDSEGNEVGEDEQHSSSEVIDHIDVDEGEEAWRNAEGERLDDFGVDEDVEFYDEEDVPLSVLKERLNAGL</sequence>
<keyword evidence="9 11" id="KW-0012">Acyltransferase</keyword>
<feature type="compositionally biased region" description="Basic and acidic residues" evidence="13">
    <location>
        <begin position="404"/>
        <end position="418"/>
    </location>
</feature>
<keyword evidence="16" id="KW-1185">Reference proteome</keyword>
<dbReference type="EC" id="2.3.1.225" evidence="11"/>
<evidence type="ECO:0000256" key="7">
    <source>
        <dbReference type="ARBA" id="ARBA00023139"/>
    </source>
</evidence>
<evidence type="ECO:0000256" key="8">
    <source>
        <dbReference type="ARBA" id="ARBA00023288"/>
    </source>
</evidence>
<organism evidence="15 16">
    <name type="scientific">Talaromyces marneffei (strain ATCC 18224 / CBS 334.59 / QM 7333)</name>
    <name type="common">Penicillium marneffei</name>
    <dbReference type="NCBI Taxonomy" id="441960"/>
    <lineage>
        <taxon>Eukaryota</taxon>
        <taxon>Fungi</taxon>
        <taxon>Dikarya</taxon>
        <taxon>Ascomycota</taxon>
        <taxon>Pezizomycotina</taxon>
        <taxon>Eurotiomycetes</taxon>
        <taxon>Eurotiomycetidae</taxon>
        <taxon>Eurotiales</taxon>
        <taxon>Trichocomaceae</taxon>
        <taxon>Talaromyces</taxon>
        <taxon>Talaromyces sect. Talaromyces</taxon>
    </lineage>
</organism>
<evidence type="ECO:0000256" key="4">
    <source>
        <dbReference type="ARBA" id="ARBA00022824"/>
    </source>
</evidence>
<dbReference type="InterPro" id="IPR039859">
    <property type="entry name" value="PFA4/ZDH16/20/ERF2-like"/>
</dbReference>
<feature type="region of interest" description="Disordered" evidence="13">
    <location>
        <begin position="304"/>
        <end position="330"/>
    </location>
</feature>
<evidence type="ECO:0000256" key="10">
    <source>
        <dbReference type="ARBA" id="ARBA00048048"/>
    </source>
</evidence>
<feature type="transmembrane region" description="Helical" evidence="11 12">
    <location>
        <begin position="180"/>
        <end position="206"/>
    </location>
</feature>
<keyword evidence="2 11" id="KW-0808">Transferase</keyword>
<evidence type="ECO:0000256" key="13">
    <source>
        <dbReference type="SAM" id="MobiDB-lite"/>
    </source>
</evidence>
<keyword evidence="8 11" id="KW-0449">Lipoprotein</keyword>
<evidence type="ECO:0000256" key="2">
    <source>
        <dbReference type="ARBA" id="ARBA00022679"/>
    </source>
</evidence>
<dbReference type="EMBL" id="DS995902">
    <property type="protein sequence ID" value="EEA23422.1"/>
    <property type="molecule type" value="Genomic_DNA"/>
</dbReference>
<accession>B6QJ82</accession>
<name>B6QJ82_TALMQ</name>
<dbReference type="Pfam" id="PF01529">
    <property type="entry name" value="DHHC"/>
    <property type="match status" value="1"/>
</dbReference>
<dbReference type="Proteomes" id="UP000001294">
    <property type="component" value="Unassembled WGS sequence"/>
</dbReference>
<feature type="transmembrane region" description="Helical" evidence="11 12">
    <location>
        <begin position="12"/>
        <end position="34"/>
    </location>
</feature>
<comment type="function">
    <text evidence="11">Mediates the reversible addition of palmitate to target proteins, thereby regulating their membrane association and biological function.</text>
</comment>
<evidence type="ECO:0000256" key="5">
    <source>
        <dbReference type="ARBA" id="ARBA00022989"/>
    </source>
</evidence>
<feature type="active site" description="S-palmitoyl cysteine intermediate" evidence="11">
    <location>
        <position position="127"/>
    </location>
</feature>
<evidence type="ECO:0000256" key="11">
    <source>
        <dbReference type="HAMAP-Rule" id="MF_03199"/>
    </source>
</evidence>
<evidence type="ECO:0000313" key="16">
    <source>
        <dbReference type="Proteomes" id="UP000001294"/>
    </source>
</evidence>
<reference evidence="16" key="1">
    <citation type="journal article" date="2015" name="Genome Announc.">
        <title>Genome sequence of the AIDS-associated pathogen Penicillium marneffei (ATCC18224) and its near taxonomic relative Talaromyces stipitatus (ATCC10500).</title>
        <authorList>
            <person name="Nierman W.C."/>
            <person name="Fedorova-Abrams N.D."/>
            <person name="Andrianopoulos A."/>
        </authorList>
    </citation>
    <scope>NUCLEOTIDE SEQUENCE [LARGE SCALE GENOMIC DNA]</scope>
    <source>
        <strain evidence="16">ATCC 18224 / CBS 334.59 / QM 7333</strain>
    </source>
</reference>
<evidence type="ECO:0000256" key="1">
    <source>
        <dbReference type="ARBA" id="ARBA00004141"/>
    </source>
</evidence>
<keyword evidence="3 11" id="KW-0812">Transmembrane</keyword>
<evidence type="ECO:0000256" key="12">
    <source>
        <dbReference type="RuleBase" id="RU079119"/>
    </source>
</evidence>
<comment type="caution">
    <text evidence="11">Lacks conserved residue(s) required for the propagation of feature annotation.</text>
</comment>
<comment type="subcellular location">
    <subcellularLocation>
        <location evidence="11">Endoplasmic reticulum membrane</location>
        <topology evidence="11">Multi-pass membrane protein</topology>
    </subcellularLocation>
    <subcellularLocation>
        <location evidence="1">Membrane</location>
        <topology evidence="1">Multi-pass membrane protein</topology>
    </subcellularLocation>
</comment>
<dbReference type="PhylomeDB" id="B6QJ82"/>
<keyword evidence="6 11" id="KW-0472">Membrane</keyword>
<protein>
    <recommendedName>
        <fullName evidence="11">Palmitoyltransferase PFA4</fullName>
        <ecNumber evidence="11">2.3.1.225</ecNumber>
    </recommendedName>
    <alternativeName>
        <fullName evidence="11">Protein S-acyltransferase</fullName>
        <shortName evidence="11">PAT</shortName>
    </alternativeName>
    <alternativeName>
        <fullName evidence="11">Protein fatty acyltransferase 4</fullName>
    </alternativeName>
</protein>
<feature type="region of interest" description="Disordered" evidence="13">
    <location>
        <begin position="369"/>
        <end position="418"/>
    </location>
</feature>
<dbReference type="GO" id="GO:0005789">
    <property type="term" value="C:endoplasmic reticulum membrane"/>
    <property type="evidence" value="ECO:0007669"/>
    <property type="project" value="UniProtKB-SubCell"/>
</dbReference>